<keyword evidence="4 9" id="KW-0812">Transmembrane</keyword>
<accession>A0A0V0ZLL2</accession>
<dbReference type="Pfam" id="PF13347">
    <property type="entry name" value="MFS_2"/>
    <property type="match status" value="1"/>
</dbReference>
<evidence type="ECO:0000256" key="9">
    <source>
        <dbReference type="SAM" id="Phobius"/>
    </source>
</evidence>
<dbReference type="GO" id="GO:0012505">
    <property type="term" value="C:endomembrane system"/>
    <property type="evidence" value="ECO:0007669"/>
    <property type="project" value="UniProtKB-SubCell"/>
</dbReference>
<feature type="transmembrane region" description="Helical" evidence="9">
    <location>
        <begin position="514"/>
        <end position="537"/>
    </location>
</feature>
<protein>
    <submittedName>
        <fullName evidence="10">Major facilitator superfamily domain-containing protein 12</fullName>
    </submittedName>
</protein>
<comment type="similarity">
    <text evidence="3">Belongs to the major facilitator superfamily.</text>
</comment>
<sequence length="1144" mass="128707">LLQRFNEAEIELCFIYMADFKKIFYFICLSLLIIQSSELYVFIDATNVLSGRSCRVCAQHEPESSKLASSKSEAIPYKLVFWNMDDDYWCQPLSRNASFANCVVYGLHESKNSSECGPHSASIVSRLRYLHEHDGDVALFLEDDLSFSYFDPSIPFGFLNMSIYFIDSYWFQKILDLSENPRSSSNIHLRFYSPVNWTVAITPVVLVVIAVFALMAGSYWAGCKHDIALKMKLRLAEAYRKISDGNGASASDSTRANNFEDSQNNKASNIQSNLRSLFSALFMSVCLLLFLFFAYDYAIWFILSIYLFSSYVSLYDCFLHAIPNSLFCHKEVPLNFLKAIFSFFTKRSDSRNWSIPLKRIFLCFFCFALTISWYAVVLQNILGLAILISVISNVRLPTLKAVTIFSLAFLIYDVTMVFISPYFTNGCSIMLDVVTGGGCSKGRGAVVNVENAKEMLPLMIVVPQLTDLAVSCAKLSGIYSLMPTSLGFGDVIIPGIMVGFNAAFDRSWNIRYNLYFIMSSIGYLLGLVITLMILLITGNGQPALLYIVPSVLLFTYASALCRGEMLKMWRGEFRIECDDVREDGSLVTAAHICWRGRNECSTKNQNSTMSTVEDNWRIELHTIHLLQISMSEVRSSDRADLAPGTGSAISTIEPTPPPPSYKSLKRLWRRLAFGFGHVYNDLCASMWFSFLLVFLRKALLFTAPAAGSIFLIGQIADAISTPAVGFESDRLDVPLFCLKYGRRKFLHLIGTICVAMSFVFLFMKCFGCTYGEDGTKEWIQLLYYCPFVVIFQFGWASVQIGHLALIPELTPCTAERAALNGISIIHILALVYLFIGQDAVHSDVTPHDVDGFRNVALTITGAGILFSVLFHVGVREKWTLYRTQYRKIDEALPSEVVEPSTSVSSTTKKVLVTWKHWLQNRQFYLISILYMCIRLCNNISMTYLPLYILETQNMNKMNIATVPLAVYVSSFFTATLFSFRMVTRVINRKIGSLIGIVVGIGASGWMWCEKLQMQIYGVAILMGISSSSLIINALAFTSDLINKSTESGAFVFGAMSLFDKLLTGVAVQIIQALEPLCHEATCGLINLYFKYVMVVVPAASLLVASVILFLLWPQKIGYFAEGDEQQQEDEEEEEEEEDNYFERF</sequence>
<dbReference type="Pfam" id="PF04258">
    <property type="entry name" value="Peptidase_A22B"/>
    <property type="match status" value="1"/>
</dbReference>
<evidence type="ECO:0000256" key="6">
    <source>
        <dbReference type="ARBA" id="ARBA00022989"/>
    </source>
</evidence>
<dbReference type="GO" id="GO:0008643">
    <property type="term" value="P:carbohydrate transport"/>
    <property type="evidence" value="ECO:0007669"/>
    <property type="project" value="InterPro"/>
</dbReference>
<feature type="transmembrane region" description="Helical" evidence="9">
    <location>
        <begin position="360"/>
        <end position="391"/>
    </location>
</feature>
<feature type="transmembrane region" description="Helical" evidence="9">
    <location>
        <begin position="23"/>
        <end position="43"/>
    </location>
</feature>
<keyword evidence="11" id="KW-1185">Reference proteome</keyword>
<feature type="transmembrane region" description="Helical" evidence="9">
    <location>
        <begin position="403"/>
        <end position="423"/>
    </location>
</feature>
<feature type="non-terminal residue" evidence="10">
    <location>
        <position position="1"/>
    </location>
</feature>
<feature type="transmembrane region" description="Helical" evidence="9">
    <location>
        <begin position="301"/>
        <end position="322"/>
    </location>
</feature>
<comment type="subcellular location">
    <subcellularLocation>
        <location evidence="1">Endomembrane system</location>
        <topology evidence="1">Multi-pass membrane protein</topology>
    </subcellularLocation>
</comment>
<feature type="transmembrane region" description="Helical" evidence="9">
    <location>
        <begin position="197"/>
        <end position="222"/>
    </location>
</feature>
<feature type="region of interest" description="Disordered" evidence="8">
    <location>
        <begin position="1122"/>
        <end position="1144"/>
    </location>
</feature>
<dbReference type="GO" id="GO:0042500">
    <property type="term" value="F:aspartic endopeptidase activity, intramembrane cleaving"/>
    <property type="evidence" value="ECO:0007669"/>
    <property type="project" value="InterPro"/>
</dbReference>
<evidence type="ECO:0000256" key="1">
    <source>
        <dbReference type="ARBA" id="ARBA00004127"/>
    </source>
</evidence>
<dbReference type="Proteomes" id="UP000054783">
    <property type="component" value="Unassembled WGS sequence"/>
</dbReference>
<dbReference type="GO" id="GO:0015293">
    <property type="term" value="F:symporter activity"/>
    <property type="evidence" value="ECO:0007669"/>
    <property type="project" value="InterPro"/>
</dbReference>
<proteinExistence type="inferred from homology"/>
<reference evidence="10 11" key="1">
    <citation type="submission" date="2015-01" db="EMBL/GenBank/DDBJ databases">
        <title>Evolution of Trichinella species and genotypes.</title>
        <authorList>
            <person name="Korhonen P.K."/>
            <person name="Edoardo P."/>
            <person name="Giuseppe L.R."/>
            <person name="Gasser R.B."/>
        </authorList>
    </citation>
    <scope>NUCLEOTIDE SEQUENCE [LARGE SCALE GENOMIC DNA]</scope>
    <source>
        <strain evidence="10">ISS2496</strain>
    </source>
</reference>
<comment type="similarity">
    <text evidence="2">Belongs to the peptidase A22B family.</text>
</comment>
<keyword evidence="5" id="KW-0378">Hydrolase</keyword>
<feature type="transmembrane region" description="Helical" evidence="9">
    <location>
        <begin position="276"/>
        <end position="295"/>
    </location>
</feature>
<dbReference type="STRING" id="990121.A0A0V0ZLL2"/>
<dbReference type="SMART" id="SM00730">
    <property type="entry name" value="PSN"/>
    <property type="match status" value="1"/>
</dbReference>
<keyword evidence="6 9" id="KW-1133">Transmembrane helix</keyword>
<dbReference type="AlphaFoldDB" id="A0A0V0ZLL2"/>
<feature type="transmembrane region" description="Helical" evidence="9">
    <location>
        <begin position="745"/>
        <end position="763"/>
    </location>
</feature>
<evidence type="ECO:0000256" key="8">
    <source>
        <dbReference type="SAM" id="MobiDB-lite"/>
    </source>
</evidence>
<evidence type="ECO:0000256" key="3">
    <source>
        <dbReference type="ARBA" id="ARBA00008335"/>
    </source>
</evidence>
<feature type="transmembrane region" description="Helical" evidence="9">
    <location>
        <begin position="923"/>
        <end position="944"/>
    </location>
</feature>
<feature type="transmembrane region" description="Helical" evidence="9">
    <location>
        <begin position="783"/>
        <end position="805"/>
    </location>
</feature>
<evidence type="ECO:0000313" key="10">
    <source>
        <dbReference type="EMBL" id="KRY13082.1"/>
    </source>
</evidence>
<feature type="transmembrane region" description="Helical" evidence="9">
    <location>
        <begin position="817"/>
        <end position="835"/>
    </location>
</feature>
<feature type="transmembrane region" description="Helical" evidence="9">
    <location>
        <begin position="964"/>
        <end position="983"/>
    </location>
</feature>
<dbReference type="CDD" id="cd17491">
    <property type="entry name" value="MFS_MFSD12"/>
    <property type="match status" value="1"/>
</dbReference>
<dbReference type="PANTHER" id="PTHR11328">
    <property type="entry name" value="MAJOR FACILITATOR SUPERFAMILY DOMAIN-CONTAINING PROTEIN"/>
    <property type="match status" value="1"/>
</dbReference>
<name>A0A0V0ZLL2_9BILA</name>
<feature type="transmembrane region" description="Helical" evidence="9">
    <location>
        <begin position="855"/>
        <end position="874"/>
    </location>
</feature>
<feature type="transmembrane region" description="Helical" evidence="9">
    <location>
        <begin position="1091"/>
        <end position="1112"/>
    </location>
</feature>
<feature type="transmembrane region" description="Helical" evidence="9">
    <location>
        <begin position="543"/>
        <end position="561"/>
    </location>
</feature>
<evidence type="ECO:0000256" key="5">
    <source>
        <dbReference type="ARBA" id="ARBA00022801"/>
    </source>
</evidence>
<dbReference type="EMBL" id="JYDQ01000148">
    <property type="protein sequence ID" value="KRY13082.1"/>
    <property type="molecule type" value="Genomic_DNA"/>
</dbReference>
<dbReference type="Gene3D" id="1.20.1250.20">
    <property type="entry name" value="MFS general substrate transporter like domains"/>
    <property type="match status" value="2"/>
</dbReference>
<keyword evidence="7 9" id="KW-0472">Membrane</keyword>
<dbReference type="InterPro" id="IPR006639">
    <property type="entry name" value="Preselin/SPP"/>
</dbReference>
<dbReference type="InterPro" id="IPR007369">
    <property type="entry name" value="Peptidase_A22B_SPP"/>
</dbReference>
<dbReference type="GO" id="GO:0005886">
    <property type="term" value="C:plasma membrane"/>
    <property type="evidence" value="ECO:0007669"/>
    <property type="project" value="TreeGrafter"/>
</dbReference>
<evidence type="ECO:0000256" key="7">
    <source>
        <dbReference type="ARBA" id="ARBA00023136"/>
    </source>
</evidence>
<evidence type="ECO:0000313" key="11">
    <source>
        <dbReference type="Proteomes" id="UP000054783"/>
    </source>
</evidence>
<comment type="caution">
    <text evidence="10">The sequence shown here is derived from an EMBL/GenBank/DDBJ whole genome shotgun (WGS) entry which is preliminary data.</text>
</comment>
<gene>
    <name evidence="10" type="primary">Mfsd12</name>
    <name evidence="10" type="ORF">T12_11844</name>
</gene>
<dbReference type="InterPro" id="IPR039672">
    <property type="entry name" value="MFS_2"/>
</dbReference>
<feature type="transmembrane region" description="Helical" evidence="9">
    <location>
        <begin position="990"/>
        <end position="1007"/>
    </location>
</feature>
<evidence type="ECO:0000256" key="2">
    <source>
        <dbReference type="ARBA" id="ARBA00006859"/>
    </source>
</evidence>
<feature type="transmembrane region" description="Helical" evidence="9">
    <location>
        <begin position="671"/>
        <end position="695"/>
    </location>
</feature>
<dbReference type="SUPFAM" id="SSF103473">
    <property type="entry name" value="MFS general substrate transporter"/>
    <property type="match status" value="2"/>
</dbReference>
<dbReference type="PANTHER" id="PTHR11328:SF28">
    <property type="entry name" value="MAJOR FACILITATOR SUPERFAMILY DOMAIN-CONTAINING PROTEIN 12"/>
    <property type="match status" value="1"/>
</dbReference>
<dbReference type="OrthoDB" id="29661at2759"/>
<feature type="transmembrane region" description="Helical" evidence="9">
    <location>
        <begin position="1048"/>
        <end position="1071"/>
    </location>
</feature>
<dbReference type="InterPro" id="IPR036259">
    <property type="entry name" value="MFS_trans_sf"/>
</dbReference>
<organism evidence="10 11">
    <name type="scientific">Trichinella patagoniensis</name>
    <dbReference type="NCBI Taxonomy" id="990121"/>
    <lineage>
        <taxon>Eukaryota</taxon>
        <taxon>Metazoa</taxon>
        <taxon>Ecdysozoa</taxon>
        <taxon>Nematoda</taxon>
        <taxon>Enoplea</taxon>
        <taxon>Dorylaimia</taxon>
        <taxon>Trichinellida</taxon>
        <taxon>Trichinellidae</taxon>
        <taxon>Trichinella</taxon>
    </lineage>
</organism>
<evidence type="ECO:0000256" key="4">
    <source>
        <dbReference type="ARBA" id="ARBA00022692"/>
    </source>
</evidence>
<feature type="transmembrane region" description="Helical" evidence="9">
    <location>
        <begin position="1013"/>
        <end position="1036"/>
    </location>
</feature>